<feature type="coiled-coil region" evidence="1">
    <location>
        <begin position="71"/>
        <end position="110"/>
    </location>
</feature>
<reference evidence="2 4" key="2">
    <citation type="journal article" date="2014" name="BMC Genomics">
        <title>An improved genome release (version Mt4.0) for the model legume Medicago truncatula.</title>
        <authorList>
            <person name="Tang H."/>
            <person name="Krishnakumar V."/>
            <person name="Bidwell S."/>
            <person name="Rosen B."/>
            <person name="Chan A."/>
            <person name="Zhou S."/>
            <person name="Gentzbittel L."/>
            <person name="Childs K.L."/>
            <person name="Yandell M."/>
            <person name="Gundlach H."/>
            <person name="Mayer K.F."/>
            <person name="Schwartz D.C."/>
            <person name="Town C.D."/>
        </authorList>
    </citation>
    <scope>GENOME REANNOTATION</scope>
    <source>
        <strain evidence="2">A17</strain>
        <strain evidence="3 4">cv. Jemalong A17</strain>
    </source>
</reference>
<gene>
    <name evidence="2" type="ordered locus">MTR_8g466040</name>
</gene>
<dbReference type="EnsemblPlants" id="KEH19665">
    <property type="protein sequence ID" value="KEH19665"/>
    <property type="gene ID" value="MTR_8g466040"/>
</dbReference>
<evidence type="ECO:0000313" key="2">
    <source>
        <dbReference type="EMBL" id="KEH19665.1"/>
    </source>
</evidence>
<dbReference type="AlphaFoldDB" id="A0A072U1I7"/>
<evidence type="ECO:0000313" key="3">
    <source>
        <dbReference type="EnsemblPlants" id="KEH19665"/>
    </source>
</evidence>
<reference evidence="2 4" key="1">
    <citation type="journal article" date="2011" name="Nature">
        <title>The Medicago genome provides insight into the evolution of rhizobial symbioses.</title>
        <authorList>
            <person name="Young N.D."/>
            <person name="Debelle F."/>
            <person name="Oldroyd G.E."/>
            <person name="Geurts R."/>
            <person name="Cannon S.B."/>
            <person name="Udvardi M.K."/>
            <person name="Benedito V.A."/>
            <person name="Mayer K.F."/>
            <person name="Gouzy J."/>
            <person name="Schoof H."/>
            <person name="Van de Peer Y."/>
            <person name="Proost S."/>
            <person name="Cook D.R."/>
            <person name="Meyers B.C."/>
            <person name="Spannagl M."/>
            <person name="Cheung F."/>
            <person name="De Mita S."/>
            <person name="Krishnakumar V."/>
            <person name="Gundlach H."/>
            <person name="Zhou S."/>
            <person name="Mudge J."/>
            <person name="Bharti A.K."/>
            <person name="Murray J.D."/>
            <person name="Naoumkina M.A."/>
            <person name="Rosen B."/>
            <person name="Silverstein K.A."/>
            <person name="Tang H."/>
            <person name="Rombauts S."/>
            <person name="Zhao P.X."/>
            <person name="Zhou P."/>
            <person name="Barbe V."/>
            <person name="Bardou P."/>
            <person name="Bechner M."/>
            <person name="Bellec A."/>
            <person name="Berger A."/>
            <person name="Berges H."/>
            <person name="Bidwell S."/>
            <person name="Bisseling T."/>
            <person name="Choisne N."/>
            <person name="Couloux A."/>
            <person name="Denny R."/>
            <person name="Deshpande S."/>
            <person name="Dai X."/>
            <person name="Doyle J.J."/>
            <person name="Dudez A.M."/>
            <person name="Farmer A.D."/>
            <person name="Fouteau S."/>
            <person name="Franken C."/>
            <person name="Gibelin C."/>
            <person name="Gish J."/>
            <person name="Goldstein S."/>
            <person name="Gonzalez A.J."/>
            <person name="Green P.J."/>
            <person name="Hallab A."/>
            <person name="Hartog M."/>
            <person name="Hua A."/>
            <person name="Humphray S.J."/>
            <person name="Jeong D.H."/>
            <person name="Jing Y."/>
            <person name="Jocker A."/>
            <person name="Kenton S.M."/>
            <person name="Kim D.J."/>
            <person name="Klee K."/>
            <person name="Lai H."/>
            <person name="Lang C."/>
            <person name="Lin S."/>
            <person name="Macmil S.L."/>
            <person name="Magdelenat G."/>
            <person name="Matthews L."/>
            <person name="McCorrison J."/>
            <person name="Monaghan E.L."/>
            <person name="Mun J.H."/>
            <person name="Najar F.Z."/>
            <person name="Nicholson C."/>
            <person name="Noirot C."/>
            <person name="O'Bleness M."/>
            <person name="Paule C.R."/>
            <person name="Poulain J."/>
            <person name="Prion F."/>
            <person name="Qin B."/>
            <person name="Qu C."/>
            <person name="Retzel E.F."/>
            <person name="Riddle C."/>
            <person name="Sallet E."/>
            <person name="Samain S."/>
            <person name="Samson N."/>
            <person name="Sanders I."/>
            <person name="Saurat O."/>
            <person name="Scarpelli C."/>
            <person name="Schiex T."/>
            <person name="Segurens B."/>
            <person name="Severin A.J."/>
            <person name="Sherrier D.J."/>
            <person name="Shi R."/>
            <person name="Sims S."/>
            <person name="Singer S.R."/>
            <person name="Sinharoy S."/>
            <person name="Sterck L."/>
            <person name="Viollet A."/>
            <person name="Wang B.B."/>
            <person name="Wang K."/>
            <person name="Wang M."/>
            <person name="Wang X."/>
            <person name="Warfsmann J."/>
            <person name="Weissenbach J."/>
            <person name="White D.D."/>
            <person name="White J.D."/>
            <person name="Wiley G.B."/>
            <person name="Wincker P."/>
            <person name="Xing Y."/>
            <person name="Yang L."/>
            <person name="Yao Z."/>
            <person name="Ying F."/>
            <person name="Zhai J."/>
            <person name="Zhou L."/>
            <person name="Zuber A."/>
            <person name="Denarie J."/>
            <person name="Dixon R.A."/>
            <person name="May G.D."/>
            <person name="Schwartz D.C."/>
            <person name="Rogers J."/>
            <person name="Quetier F."/>
            <person name="Town C.D."/>
            <person name="Roe B.A."/>
        </authorList>
    </citation>
    <scope>NUCLEOTIDE SEQUENCE [LARGE SCALE GENOMIC DNA]</scope>
    <source>
        <strain evidence="2">A17</strain>
        <strain evidence="3 4">cv. Jemalong A17</strain>
    </source>
</reference>
<evidence type="ECO:0000313" key="4">
    <source>
        <dbReference type="Proteomes" id="UP000002051"/>
    </source>
</evidence>
<organism evidence="2 4">
    <name type="scientific">Medicago truncatula</name>
    <name type="common">Barrel medic</name>
    <name type="synonym">Medicago tribuloides</name>
    <dbReference type="NCBI Taxonomy" id="3880"/>
    <lineage>
        <taxon>Eukaryota</taxon>
        <taxon>Viridiplantae</taxon>
        <taxon>Streptophyta</taxon>
        <taxon>Embryophyta</taxon>
        <taxon>Tracheophyta</taxon>
        <taxon>Spermatophyta</taxon>
        <taxon>Magnoliopsida</taxon>
        <taxon>eudicotyledons</taxon>
        <taxon>Gunneridae</taxon>
        <taxon>Pentapetalae</taxon>
        <taxon>rosids</taxon>
        <taxon>fabids</taxon>
        <taxon>Fabales</taxon>
        <taxon>Fabaceae</taxon>
        <taxon>Papilionoideae</taxon>
        <taxon>50 kb inversion clade</taxon>
        <taxon>NPAAA clade</taxon>
        <taxon>Hologalegina</taxon>
        <taxon>IRL clade</taxon>
        <taxon>Trifolieae</taxon>
        <taxon>Medicago</taxon>
    </lineage>
</organism>
<evidence type="ECO:0000256" key="1">
    <source>
        <dbReference type="SAM" id="Coils"/>
    </source>
</evidence>
<dbReference type="Proteomes" id="UP000002051">
    <property type="component" value="Chromosome 8"/>
</dbReference>
<keyword evidence="4" id="KW-1185">Reference proteome</keyword>
<name>A0A072U1I7_MEDTR</name>
<reference evidence="3" key="3">
    <citation type="submission" date="2015-04" db="UniProtKB">
        <authorList>
            <consortium name="EnsemblPlants"/>
        </authorList>
    </citation>
    <scope>IDENTIFICATION</scope>
    <source>
        <strain evidence="3">cv. Jemalong A17</strain>
    </source>
</reference>
<keyword evidence="1" id="KW-0175">Coiled coil</keyword>
<sequence>MKVIFIFQNVLEIVIYGIPALENNVTDAQMATHHEHKKKDWKGLFLIHQCVDLNIFEKVIEEETMKGAWDMDLYEMKLEELHTSLEAHELRLKQRNQEKVKQQALQAKERMC</sequence>
<proteinExistence type="predicted"/>
<dbReference type="HOGENOM" id="CLU_2149623_0_0_1"/>
<dbReference type="EMBL" id="CM001224">
    <property type="protein sequence ID" value="KEH19665.1"/>
    <property type="molecule type" value="Genomic_DNA"/>
</dbReference>
<accession>A0A072U1I7</accession>
<protein>
    <submittedName>
        <fullName evidence="2 3">Uncharacterized protein</fullName>
    </submittedName>
</protein>